<name>A0A4Q2DHL2_9AGAR</name>
<dbReference type="SUPFAM" id="SSF48452">
    <property type="entry name" value="TPR-like"/>
    <property type="match status" value="1"/>
</dbReference>
<dbReference type="EMBL" id="SDEE01000204">
    <property type="protein sequence ID" value="RXW19387.1"/>
    <property type="molecule type" value="Genomic_DNA"/>
</dbReference>
<dbReference type="InterPro" id="IPR056884">
    <property type="entry name" value="NPHP3-like_N"/>
</dbReference>
<sequence>MIQDPLSSQSFFQGAHNFCMEEAYFINATNATIVKGPSDNENWRFNGLPKHPDTNWNQAEYLPNSRKPDVERSLEWISSLSDLVLCIYGPAGIGKSTLARHLSDELRSAGQLGASAFLGAFPADTTGSETVIKTLAHELGNIHPRAIPKIVEAINQCHATSLENHLEQYILEPVRSLSHPHPLVIVVDAIDEWRDHPRFIKSLAHLNSESAIVKFILTSRMNPRTSRLPDIDKISIHTHPLLPVSMDAMKVYFDKHLATVPWVDGRKASAADVNKLVDLSGGLPVWASTVISMLSQPFGMYPPDEILSGILARQQVSGSEGLKELYRNALLRLFPTPEAQMYLPQYMGAALVLQEPLPLSEFSKLIEMPPHPAKSIHLALSAIQTRSPHGSESTVHPASTRFHLSFLEYIQAIPAGNAFAISAFDAHSAVGLTCVNLITTLPPGSSDQILNRYAIKHWPFHISHGTNRSHDEWVKTRHCSTLNAIPIGAQQRWATLFLTALFPEAEEAMVMEKQDMPSILMEICRNLNKDSGDHWALDVACLEVAVRVGSDCENAWYNLGWCYHKMGKRTGSPKMFKQAVSVYQRALELRPAPHPDRSSVLTSLGNALWSLCECDGDVNALNEGISHHRDALALRPAPHPFRGGSLNNLGNALRTLYEHNGDINTLNESISHNRDALALWPAPHPDRGLSLNNLGLALNVLYRRNGDINALNESISHHRDALALWPASHPDRGLSLNNLGNALCALYECNGDIDALNESISHHRGALALRPAPHPLRGSSLNNLGFALYVLYGRNGDISALNESISHHRDALALRRAPHPLRSLSLNNLSTALLSQYKHDREIGILNEAIVLCRELLVLHPPGHRYRASDVEHFVELLEIRFALTGEEADRDEIQASQQELDEFDEFAFEFESESESDGLPERDESGTEDASVPEEDLDVGS</sequence>
<dbReference type="InterPro" id="IPR019734">
    <property type="entry name" value="TPR_rpt"/>
</dbReference>
<dbReference type="Pfam" id="PF24883">
    <property type="entry name" value="NPHP3_N"/>
    <property type="match status" value="1"/>
</dbReference>
<dbReference type="InterPro" id="IPR011990">
    <property type="entry name" value="TPR-like_helical_dom_sf"/>
</dbReference>
<dbReference type="PANTHER" id="PTHR19959:SF119">
    <property type="entry name" value="FUNGAL LIPASE-LIKE DOMAIN-CONTAINING PROTEIN"/>
    <property type="match status" value="1"/>
</dbReference>
<evidence type="ECO:0000313" key="5">
    <source>
        <dbReference type="Proteomes" id="UP000290288"/>
    </source>
</evidence>
<protein>
    <recommendedName>
        <fullName evidence="3">Nephrocystin 3-like N-terminal domain-containing protein</fullName>
    </recommendedName>
</protein>
<dbReference type="Proteomes" id="UP000290288">
    <property type="component" value="Unassembled WGS sequence"/>
</dbReference>
<dbReference type="Gene3D" id="3.40.50.300">
    <property type="entry name" value="P-loop containing nucleotide triphosphate hydrolases"/>
    <property type="match status" value="1"/>
</dbReference>
<evidence type="ECO:0000256" key="1">
    <source>
        <dbReference type="ARBA" id="ARBA00022737"/>
    </source>
</evidence>
<organism evidence="4 5">
    <name type="scientific">Candolleomyces aberdarensis</name>
    <dbReference type="NCBI Taxonomy" id="2316362"/>
    <lineage>
        <taxon>Eukaryota</taxon>
        <taxon>Fungi</taxon>
        <taxon>Dikarya</taxon>
        <taxon>Basidiomycota</taxon>
        <taxon>Agaricomycotina</taxon>
        <taxon>Agaricomycetes</taxon>
        <taxon>Agaricomycetidae</taxon>
        <taxon>Agaricales</taxon>
        <taxon>Agaricineae</taxon>
        <taxon>Psathyrellaceae</taxon>
        <taxon>Candolleomyces</taxon>
    </lineage>
</organism>
<dbReference type="SUPFAM" id="SSF52540">
    <property type="entry name" value="P-loop containing nucleoside triphosphate hydrolases"/>
    <property type="match status" value="1"/>
</dbReference>
<dbReference type="PANTHER" id="PTHR19959">
    <property type="entry name" value="KINESIN LIGHT CHAIN"/>
    <property type="match status" value="1"/>
</dbReference>
<reference evidence="4 5" key="1">
    <citation type="submission" date="2019-01" db="EMBL/GenBank/DDBJ databases">
        <title>Draft genome sequence of Psathyrella aberdarensis IHI B618.</title>
        <authorList>
            <person name="Buettner E."/>
            <person name="Kellner H."/>
        </authorList>
    </citation>
    <scope>NUCLEOTIDE SEQUENCE [LARGE SCALE GENOMIC DNA]</scope>
    <source>
        <strain evidence="4 5">IHI B618</strain>
    </source>
</reference>
<gene>
    <name evidence="4" type="ORF">EST38_g6453</name>
</gene>
<evidence type="ECO:0000259" key="3">
    <source>
        <dbReference type="Pfam" id="PF24883"/>
    </source>
</evidence>
<feature type="region of interest" description="Disordered" evidence="2">
    <location>
        <begin position="912"/>
        <end position="942"/>
    </location>
</feature>
<dbReference type="OrthoDB" id="3217196at2759"/>
<feature type="compositionally biased region" description="Acidic residues" evidence="2">
    <location>
        <begin position="932"/>
        <end position="942"/>
    </location>
</feature>
<dbReference type="Gene3D" id="1.25.40.10">
    <property type="entry name" value="Tetratricopeptide repeat domain"/>
    <property type="match status" value="2"/>
</dbReference>
<comment type="caution">
    <text evidence="4">The sequence shown here is derived from an EMBL/GenBank/DDBJ whole genome shotgun (WGS) entry which is preliminary data.</text>
</comment>
<keyword evidence="1" id="KW-0677">Repeat</keyword>
<dbReference type="AlphaFoldDB" id="A0A4Q2DHL2"/>
<accession>A0A4Q2DHL2</accession>
<feature type="domain" description="Nephrocystin 3-like N-terminal" evidence="3">
    <location>
        <begin position="74"/>
        <end position="220"/>
    </location>
</feature>
<dbReference type="InterPro" id="IPR027417">
    <property type="entry name" value="P-loop_NTPase"/>
</dbReference>
<keyword evidence="5" id="KW-1185">Reference proteome</keyword>
<proteinExistence type="predicted"/>
<dbReference type="SMART" id="SM00028">
    <property type="entry name" value="TPR"/>
    <property type="match status" value="3"/>
</dbReference>
<evidence type="ECO:0000256" key="2">
    <source>
        <dbReference type="SAM" id="MobiDB-lite"/>
    </source>
</evidence>
<evidence type="ECO:0000313" key="4">
    <source>
        <dbReference type="EMBL" id="RXW19387.1"/>
    </source>
</evidence>